<proteinExistence type="predicted"/>
<accession>A0A3L7JVR5</accession>
<dbReference type="OrthoDB" id="9811902at2"/>
<evidence type="ECO:0000313" key="2">
    <source>
        <dbReference type="Proteomes" id="UP000276770"/>
    </source>
</evidence>
<evidence type="ECO:0000313" key="1">
    <source>
        <dbReference type="EMBL" id="RLQ94813.1"/>
    </source>
</evidence>
<evidence type="ECO:0008006" key="3">
    <source>
        <dbReference type="Google" id="ProtNLM"/>
    </source>
</evidence>
<organism evidence="1 2">
    <name type="scientific">Falsibacillus albus</name>
    <dbReference type="NCBI Taxonomy" id="2478915"/>
    <lineage>
        <taxon>Bacteria</taxon>
        <taxon>Bacillati</taxon>
        <taxon>Bacillota</taxon>
        <taxon>Bacilli</taxon>
        <taxon>Bacillales</taxon>
        <taxon>Bacillaceae</taxon>
        <taxon>Falsibacillus</taxon>
    </lineage>
</organism>
<dbReference type="RefSeq" id="WP_121680976.1">
    <property type="nucleotide sequence ID" value="NZ_RCVZ01000008.1"/>
</dbReference>
<gene>
    <name evidence="1" type="ORF">D9X91_12530</name>
</gene>
<dbReference type="SUPFAM" id="SSF53756">
    <property type="entry name" value="UDP-Glycosyltransferase/glycogen phosphorylase"/>
    <property type="match status" value="1"/>
</dbReference>
<comment type="caution">
    <text evidence="1">The sequence shown here is derived from an EMBL/GenBank/DDBJ whole genome shotgun (WGS) entry which is preliminary data.</text>
</comment>
<name>A0A3L7JVR5_9BACI</name>
<keyword evidence="2" id="KW-1185">Reference proteome</keyword>
<protein>
    <recommendedName>
        <fullName evidence="3">Glycosyltransferase</fullName>
    </recommendedName>
</protein>
<dbReference type="EMBL" id="RCVZ01000008">
    <property type="protein sequence ID" value="RLQ94813.1"/>
    <property type="molecule type" value="Genomic_DNA"/>
</dbReference>
<reference evidence="1 2" key="1">
    <citation type="submission" date="2018-10" db="EMBL/GenBank/DDBJ databases">
        <title>Falsibacillus sp. genome draft.</title>
        <authorList>
            <person name="Shi S."/>
        </authorList>
    </citation>
    <scope>NUCLEOTIDE SEQUENCE [LARGE SCALE GENOMIC DNA]</scope>
    <source>
        <strain evidence="1 2">GY 10110</strain>
    </source>
</reference>
<dbReference type="Proteomes" id="UP000276770">
    <property type="component" value="Unassembled WGS sequence"/>
</dbReference>
<sequence length="349" mass="41455">MNVLFLDFLYPKGHQRFSKDLIKYLSDIYDVNVIAKQGYYIDFTDDLQKVNKLEEHNFKIGDNWLLSRISSLNVMLKSAIFIKKNKSDYILVSSFDTITFAIGKIFFRNKDKMYIVHHNNVDELDNKYKLKIFKSYMNNVNHIVLEGFIKDYLVNEIGVNKKNVFVLPHPLYINETCKEQREKYLCIGLSNSNDEYFIEQIIKTEKENKKFLNSRKKVILKSKKYEFDNGYLKVVKGYLKKEKYDEYVSNSEYIFMPFPDTFCYRMSGTLMDALSNKKIVLGSDIPLMRYYTRKYPSICKIIKDASAFFYFLLNSEQNATRNAKEFHSFNKFHSKENITRVLSDILKER</sequence>
<dbReference type="AlphaFoldDB" id="A0A3L7JVR5"/>